<evidence type="ECO:0000256" key="1">
    <source>
        <dbReference type="SAM" id="Phobius"/>
    </source>
</evidence>
<organism evidence="2">
    <name type="scientific">marine sediment metagenome</name>
    <dbReference type="NCBI Taxonomy" id="412755"/>
    <lineage>
        <taxon>unclassified sequences</taxon>
        <taxon>metagenomes</taxon>
        <taxon>ecological metagenomes</taxon>
    </lineage>
</organism>
<keyword evidence="1" id="KW-0472">Membrane</keyword>
<protein>
    <submittedName>
        <fullName evidence="2">Uncharacterized protein</fullName>
    </submittedName>
</protein>
<proteinExistence type="predicted"/>
<sequence>MSYKSAEMSMLWATIAVWSIIVVAALMTSRLGG</sequence>
<reference evidence="2" key="1">
    <citation type="journal article" date="2015" name="Nature">
        <title>Complex archaea that bridge the gap between prokaryotes and eukaryotes.</title>
        <authorList>
            <person name="Spang A."/>
            <person name="Saw J.H."/>
            <person name="Jorgensen S.L."/>
            <person name="Zaremba-Niedzwiedzka K."/>
            <person name="Martijn J."/>
            <person name="Lind A.E."/>
            <person name="van Eijk R."/>
            <person name="Schleper C."/>
            <person name="Guy L."/>
            <person name="Ettema T.J."/>
        </authorList>
    </citation>
    <scope>NUCLEOTIDE SEQUENCE</scope>
</reference>
<evidence type="ECO:0000313" key="2">
    <source>
        <dbReference type="EMBL" id="KKN60340.1"/>
    </source>
</evidence>
<name>A0A0F9RV69_9ZZZZ</name>
<dbReference type="AlphaFoldDB" id="A0A0F9RV69"/>
<keyword evidence="1" id="KW-0812">Transmembrane</keyword>
<keyword evidence="1" id="KW-1133">Transmembrane helix</keyword>
<dbReference type="EMBL" id="LAZR01000699">
    <property type="protein sequence ID" value="KKN60340.1"/>
    <property type="molecule type" value="Genomic_DNA"/>
</dbReference>
<accession>A0A0F9RV69</accession>
<feature type="transmembrane region" description="Helical" evidence="1">
    <location>
        <begin position="12"/>
        <end position="32"/>
    </location>
</feature>
<comment type="caution">
    <text evidence="2">The sequence shown here is derived from an EMBL/GenBank/DDBJ whole genome shotgun (WGS) entry which is preliminary data.</text>
</comment>
<gene>
    <name evidence="2" type="ORF">LCGC14_0533120</name>
</gene>